<reference evidence="1 2" key="1">
    <citation type="submission" date="2015-07" db="EMBL/GenBank/DDBJ databases">
        <title>Acinetobacter yuneri, a novel member of Acinetobacter calcoaceticus-Acinetobacter baumannii complex isolated from clinical specimen.</title>
        <authorList>
            <person name="Yu Y."/>
        </authorList>
    </citation>
    <scope>NUCLEOTIDE SEQUENCE [LARGE SCALE GENOMIC DNA]</scope>
    <source>
        <strain evidence="1 2">A362</strain>
    </source>
</reference>
<keyword evidence="2" id="KW-1185">Reference proteome</keyword>
<dbReference type="RefSeq" id="WP_077168139.1">
    <property type="nucleotide sequence ID" value="NZ_LFZS01000001.1"/>
</dbReference>
<protein>
    <submittedName>
        <fullName evidence="1">Uncharacterized protein</fullName>
    </submittedName>
</protein>
<evidence type="ECO:0000313" key="2">
    <source>
        <dbReference type="Proteomes" id="UP000189376"/>
    </source>
</evidence>
<evidence type="ECO:0000313" key="1">
    <source>
        <dbReference type="EMBL" id="ONN56085.1"/>
    </source>
</evidence>
<name>A0A1V2V1K0_9GAMM</name>
<comment type="caution">
    <text evidence="1">The sequence shown here is derived from an EMBL/GenBank/DDBJ whole genome shotgun (WGS) entry which is preliminary data.</text>
</comment>
<sequence>MDSKALINSYLNSAVTILSECDITFKDFDYDAIDITKRRLNGCIVSKDREDALYWYWNYIDERKAPMEFYNKDILRVRLGICLLAKDIDQVEDFNEHVSWFVTLMKNYGVSDDKIQILTNLYLKK</sequence>
<organism evidence="1 2">
    <name type="scientific">Acinetobacter genomosp. 33YU</name>
    <dbReference type="NCBI Taxonomy" id="1675530"/>
    <lineage>
        <taxon>Bacteria</taxon>
        <taxon>Pseudomonadati</taxon>
        <taxon>Pseudomonadota</taxon>
        <taxon>Gammaproteobacteria</taxon>
        <taxon>Moraxellales</taxon>
        <taxon>Moraxellaceae</taxon>
        <taxon>Acinetobacter</taxon>
    </lineage>
</organism>
<accession>A0A1V2V1K0</accession>
<dbReference type="AlphaFoldDB" id="A0A1V2V1K0"/>
<dbReference type="EMBL" id="LFZS01000001">
    <property type="protein sequence ID" value="ONN56085.1"/>
    <property type="molecule type" value="Genomic_DNA"/>
</dbReference>
<gene>
    <name evidence="1" type="ORF">AC058_00055</name>
</gene>
<proteinExistence type="predicted"/>
<dbReference type="Proteomes" id="UP000189376">
    <property type="component" value="Unassembled WGS sequence"/>
</dbReference>